<protein>
    <recommendedName>
        <fullName evidence="11">Zinc metalloprotease</fullName>
        <ecNumber evidence="11">3.4.24.-</ecNumber>
    </recommendedName>
</protein>
<evidence type="ECO:0000256" key="2">
    <source>
        <dbReference type="ARBA" id="ARBA00004141"/>
    </source>
</evidence>
<gene>
    <name evidence="13" type="primary">rseP</name>
    <name evidence="13" type="ORF">CK620_07810</name>
</gene>
<dbReference type="EC" id="3.4.24.-" evidence="11"/>
<dbReference type="InterPro" id="IPR001478">
    <property type="entry name" value="PDZ"/>
</dbReference>
<evidence type="ECO:0000256" key="11">
    <source>
        <dbReference type="RuleBase" id="RU362031"/>
    </source>
</evidence>
<feature type="transmembrane region" description="Helical" evidence="11">
    <location>
        <begin position="391"/>
        <end position="413"/>
    </location>
</feature>
<dbReference type="InterPro" id="IPR041489">
    <property type="entry name" value="PDZ_6"/>
</dbReference>
<feature type="transmembrane region" description="Helical" evidence="11">
    <location>
        <begin position="95"/>
        <end position="119"/>
    </location>
</feature>
<keyword evidence="4 13" id="KW-0645">Protease</keyword>
<reference evidence="13 14" key="1">
    <citation type="submission" date="2017-08" db="EMBL/GenBank/DDBJ databases">
        <title>WGS of Clinical strains of the CDC Group NO-1 linked to zoonotic infections in humans.</title>
        <authorList>
            <person name="Bernier A.-M."/>
            <person name="Bernard K."/>
        </authorList>
    </citation>
    <scope>NUCLEOTIDE SEQUENCE [LARGE SCALE GENOMIC DNA]</scope>
    <source>
        <strain evidence="13 14">NML03-0146</strain>
    </source>
</reference>
<comment type="cofactor">
    <cofactor evidence="1 11">
        <name>Zn(2+)</name>
        <dbReference type="ChEBI" id="CHEBI:29105"/>
    </cofactor>
</comment>
<dbReference type="InterPro" id="IPR036034">
    <property type="entry name" value="PDZ_sf"/>
</dbReference>
<dbReference type="InterPro" id="IPR008915">
    <property type="entry name" value="Peptidase_M50"/>
</dbReference>
<keyword evidence="8 11" id="KW-1133">Transmembrane helix</keyword>
<dbReference type="NCBIfam" id="TIGR00054">
    <property type="entry name" value="RIP metalloprotease RseP"/>
    <property type="match status" value="1"/>
</dbReference>
<comment type="caution">
    <text evidence="13">The sequence shown here is derived from an EMBL/GenBank/DDBJ whole genome shotgun (WGS) entry which is preliminary data.</text>
</comment>
<dbReference type="PANTHER" id="PTHR42837">
    <property type="entry name" value="REGULATOR OF SIGMA-E PROTEASE RSEP"/>
    <property type="match status" value="1"/>
</dbReference>
<dbReference type="GO" id="GO:0004222">
    <property type="term" value="F:metalloendopeptidase activity"/>
    <property type="evidence" value="ECO:0007669"/>
    <property type="project" value="InterPro"/>
</dbReference>
<proteinExistence type="inferred from homology"/>
<keyword evidence="11" id="KW-0479">Metal-binding</keyword>
<dbReference type="Gene3D" id="2.30.42.10">
    <property type="match status" value="2"/>
</dbReference>
<dbReference type="EMBL" id="NSJF01000003">
    <property type="protein sequence ID" value="PAT34769.1"/>
    <property type="molecule type" value="Genomic_DNA"/>
</dbReference>
<dbReference type="SUPFAM" id="SSF50156">
    <property type="entry name" value="PDZ domain-like"/>
    <property type="match status" value="2"/>
</dbReference>
<dbReference type="CDD" id="cd06163">
    <property type="entry name" value="S2P-M50_PDZ_RseP-like"/>
    <property type="match status" value="2"/>
</dbReference>
<dbReference type="RefSeq" id="WP_095549820.1">
    <property type="nucleotide sequence ID" value="NZ_NSJF01000003.1"/>
</dbReference>
<evidence type="ECO:0000256" key="7">
    <source>
        <dbReference type="ARBA" id="ARBA00022833"/>
    </source>
</evidence>
<comment type="subcellular location">
    <subcellularLocation>
        <location evidence="2">Membrane</location>
        <topology evidence="2">Multi-pass membrane protein</topology>
    </subcellularLocation>
</comment>
<evidence type="ECO:0000256" key="9">
    <source>
        <dbReference type="ARBA" id="ARBA00023049"/>
    </source>
</evidence>
<evidence type="ECO:0000256" key="1">
    <source>
        <dbReference type="ARBA" id="ARBA00001947"/>
    </source>
</evidence>
<evidence type="ECO:0000256" key="8">
    <source>
        <dbReference type="ARBA" id="ARBA00022989"/>
    </source>
</evidence>
<dbReference type="Proteomes" id="UP000217999">
    <property type="component" value="Unassembled WGS sequence"/>
</dbReference>
<feature type="domain" description="PDZ" evidence="12">
    <location>
        <begin position="201"/>
        <end position="254"/>
    </location>
</feature>
<comment type="similarity">
    <text evidence="3 11">Belongs to the peptidase M50B family.</text>
</comment>
<sequence length="464" mass="50259">MLTLLAFLVTIGLLVTIHEYGHYRMARACGVKVLRFSIGMGRPLLRWQRPGNETEFVLSALPLGGYVRMLDEREGPVPPEELARAFNRRPLLQRVAIVLAGPLANLLLAVLCFSAVNWWGGQAPQALLATPEADSLAAQAGLRQGDRVLQLRVGQGSRPQTIQSFDELSWALQRAALLQQDVWLQVQRGDDQQELRLPLSVLQLQDLDAQALRRIGLLAPMAPPQLGSIQPGSPAAQAGLQPGDIVQAVDGVPMGDVQQLIALLHALPSQAADGPPGVAATAMPVQRWMVQRNGQPLQLQVQPRLRQEGARRWAEVGAYLGPGPAAALVRVRYGAWDGLVRGVQLSGEMAALTLRMFGRMVLGQASLQNLSGPVSIAQYAGQSARLGMVQFLQFLAVVSLSLGVLNLLPLPILDGGHLIYYLWEAVTGRPVSVLWLERLQALGIAALFMLMALALFNDLARLLS</sequence>
<keyword evidence="10 11" id="KW-0472">Membrane</keyword>
<dbReference type="AlphaFoldDB" id="A0A2A2AB20"/>
<organism evidence="13 14">
    <name type="scientific">Vandammella animalimorsus</name>
    <dbReference type="NCBI Taxonomy" id="2029117"/>
    <lineage>
        <taxon>Bacteria</taxon>
        <taxon>Pseudomonadati</taxon>
        <taxon>Pseudomonadota</taxon>
        <taxon>Betaproteobacteria</taxon>
        <taxon>Burkholderiales</taxon>
        <taxon>Comamonadaceae</taxon>
        <taxon>Vandammella</taxon>
    </lineage>
</organism>
<dbReference type="PROSITE" id="PS50106">
    <property type="entry name" value="PDZ"/>
    <property type="match status" value="1"/>
</dbReference>
<dbReference type="PANTHER" id="PTHR42837:SF2">
    <property type="entry name" value="MEMBRANE METALLOPROTEASE ARASP2, CHLOROPLASTIC-RELATED"/>
    <property type="match status" value="1"/>
</dbReference>
<evidence type="ECO:0000313" key="13">
    <source>
        <dbReference type="EMBL" id="PAT34769.1"/>
    </source>
</evidence>
<evidence type="ECO:0000259" key="12">
    <source>
        <dbReference type="PROSITE" id="PS50106"/>
    </source>
</evidence>
<keyword evidence="7 11" id="KW-0862">Zinc</keyword>
<evidence type="ECO:0000256" key="3">
    <source>
        <dbReference type="ARBA" id="ARBA00007931"/>
    </source>
</evidence>
<evidence type="ECO:0000256" key="6">
    <source>
        <dbReference type="ARBA" id="ARBA00022801"/>
    </source>
</evidence>
<keyword evidence="9 11" id="KW-0482">Metalloprotease</keyword>
<evidence type="ECO:0000256" key="10">
    <source>
        <dbReference type="ARBA" id="ARBA00023136"/>
    </source>
</evidence>
<dbReference type="GO" id="GO:0006508">
    <property type="term" value="P:proteolysis"/>
    <property type="evidence" value="ECO:0007669"/>
    <property type="project" value="UniProtKB-KW"/>
</dbReference>
<dbReference type="GO" id="GO:0046872">
    <property type="term" value="F:metal ion binding"/>
    <property type="evidence" value="ECO:0007669"/>
    <property type="project" value="UniProtKB-KW"/>
</dbReference>
<feature type="transmembrane region" description="Helical" evidence="11">
    <location>
        <begin position="433"/>
        <end position="456"/>
    </location>
</feature>
<dbReference type="Pfam" id="PF02163">
    <property type="entry name" value="Peptidase_M50"/>
    <property type="match status" value="1"/>
</dbReference>
<accession>A0A2A2AB20</accession>
<keyword evidence="6 11" id="KW-0378">Hydrolase</keyword>
<evidence type="ECO:0000313" key="14">
    <source>
        <dbReference type="Proteomes" id="UP000217999"/>
    </source>
</evidence>
<dbReference type="GO" id="GO:0016020">
    <property type="term" value="C:membrane"/>
    <property type="evidence" value="ECO:0007669"/>
    <property type="project" value="UniProtKB-SubCell"/>
</dbReference>
<keyword evidence="5 11" id="KW-0812">Transmembrane</keyword>
<name>A0A2A2AB20_9BURK</name>
<evidence type="ECO:0000256" key="4">
    <source>
        <dbReference type="ARBA" id="ARBA00022670"/>
    </source>
</evidence>
<dbReference type="Pfam" id="PF17820">
    <property type="entry name" value="PDZ_6"/>
    <property type="match status" value="1"/>
</dbReference>
<dbReference type="InterPro" id="IPR004387">
    <property type="entry name" value="Pept_M50_Zn"/>
</dbReference>
<evidence type="ECO:0000256" key="5">
    <source>
        <dbReference type="ARBA" id="ARBA00022692"/>
    </source>
</evidence>